<feature type="domain" description="VPS9" evidence="4">
    <location>
        <begin position="607"/>
        <end position="805"/>
    </location>
</feature>
<dbReference type="SMART" id="SM00167">
    <property type="entry name" value="VPS9"/>
    <property type="match status" value="1"/>
</dbReference>
<name>A0A316V1R9_9BASI</name>
<dbReference type="OrthoDB" id="1532798at2759"/>
<evidence type="ECO:0000313" key="6">
    <source>
        <dbReference type="Proteomes" id="UP000245884"/>
    </source>
</evidence>
<keyword evidence="1" id="KW-0173">Coenzyme A biosynthesis</keyword>
<comment type="similarity">
    <text evidence="2">Belongs to the HFCD (homooligomeric flavin containing Cys decarboxylase) superfamily.</text>
</comment>
<dbReference type="GO" id="GO:0015937">
    <property type="term" value="P:coenzyme A biosynthetic process"/>
    <property type="evidence" value="ECO:0007669"/>
    <property type="project" value="UniProtKB-KW"/>
</dbReference>
<gene>
    <name evidence="5" type="ORF">BDZ90DRAFT_225567</name>
</gene>
<feature type="compositionally biased region" description="Low complexity" evidence="3">
    <location>
        <begin position="359"/>
        <end position="391"/>
    </location>
</feature>
<evidence type="ECO:0000259" key="4">
    <source>
        <dbReference type="PROSITE" id="PS51205"/>
    </source>
</evidence>
<feature type="compositionally biased region" description="Low complexity" evidence="3">
    <location>
        <begin position="410"/>
        <end position="422"/>
    </location>
</feature>
<feature type="compositionally biased region" description="Polar residues" evidence="3">
    <location>
        <begin position="102"/>
        <end position="114"/>
    </location>
</feature>
<evidence type="ECO:0000256" key="3">
    <source>
        <dbReference type="SAM" id="MobiDB-lite"/>
    </source>
</evidence>
<dbReference type="GO" id="GO:0010181">
    <property type="term" value="F:FMN binding"/>
    <property type="evidence" value="ECO:0007669"/>
    <property type="project" value="TreeGrafter"/>
</dbReference>
<dbReference type="SUPFAM" id="SSF109993">
    <property type="entry name" value="VPS9 domain"/>
    <property type="match status" value="1"/>
</dbReference>
<dbReference type="Pfam" id="PF02204">
    <property type="entry name" value="VPS9"/>
    <property type="match status" value="1"/>
</dbReference>
<dbReference type="Gene3D" id="1.20.1050.80">
    <property type="entry name" value="VPS9 domain"/>
    <property type="match status" value="1"/>
</dbReference>
<keyword evidence="6" id="KW-1185">Reference proteome</keyword>
<organism evidence="5 6">
    <name type="scientific">Jaminaea rosea</name>
    <dbReference type="NCBI Taxonomy" id="1569628"/>
    <lineage>
        <taxon>Eukaryota</taxon>
        <taxon>Fungi</taxon>
        <taxon>Dikarya</taxon>
        <taxon>Basidiomycota</taxon>
        <taxon>Ustilaginomycotina</taxon>
        <taxon>Exobasidiomycetes</taxon>
        <taxon>Microstromatales</taxon>
        <taxon>Microstromatales incertae sedis</taxon>
        <taxon>Jaminaea</taxon>
    </lineage>
</organism>
<feature type="compositionally biased region" description="Low complexity" evidence="3">
    <location>
        <begin position="127"/>
        <end position="143"/>
    </location>
</feature>
<evidence type="ECO:0000256" key="1">
    <source>
        <dbReference type="ARBA" id="ARBA00022993"/>
    </source>
</evidence>
<dbReference type="Gene3D" id="3.40.50.1950">
    <property type="entry name" value="Flavin prenyltransferase-like"/>
    <property type="match status" value="1"/>
</dbReference>
<dbReference type="InterPro" id="IPR003123">
    <property type="entry name" value="VPS9"/>
</dbReference>
<dbReference type="InterPro" id="IPR036551">
    <property type="entry name" value="Flavin_trans-like"/>
</dbReference>
<feature type="region of interest" description="Disordered" evidence="3">
    <location>
        <begin position="343"/>
        <end position="443"/>
    </location>
</feature>
<dbReference type="Proteomes" id="UP000245884">
    <property type="component" value="Unassembled WGS sequence"/>
</dbReference>
<feature type="compositionally biased region" description="Low complexity" evidence="3">
    <location>
        <begin position="980"/>
        <end position="1005"/>
    </location>
</feature>
<feature type="region of interest" description="Disordered" evidence="3">
    <location>
        <begin position="815"/>
        <end position="836"/>
    </location>
</feature>
<feature type="region of interest" description="Disordered" evidence="3">
    <location>
        <begin position="1086"/>
        <end position="1107"/>
    </location>
</feature>
<dbReference type="GO" id="GO:0071513">
    <property type="term" value="C:phosphopantothenoylcysteine decarboxylase complex"/>
    <property type="evidence" value="ECO:0007669"/>
    <property type="project" value="TreeGrafter"/>
</dbReference>
<protein>
    <recommendedName>
        <fullName evidence="4">VPS9 domain-containing protein</fullName>
    </recommendedName>
</protein>
<dbReference type="EMBL" id="KZ819662">
    <property type="protein sequence ID" value="PWN30948.1"/>
    <property type="molecule type" value="Genomic_DNA"/>
</dbReference>
<feature type="region of interest" description="Disordered" evidence="3">
    <location>
        <begin position="704"/>
        <end position="736"/>
    </location>
</feature>
<feature type="compositionally biased region" description="Pro residues" evidence="3">
    <location>
        <begin position="1098"/>
        <end position="1107"/>
    </location>
</feature>
<proteinExistence type="inferred from homology"/>
<feature type="region of interest" description="Disordered" evidence="3">
    <location>
        <begin position="1"/>
        <end position="151"/>
    </location>
</feature>
<dbReference type="PANTHER" id="PTHR14359:SF6">
    <property type="entry name" value="PHOSPHOPANTOTHENOYLCYSTEINE DECARBOXYLASE"/>
    <property type="match status" value="1"/>
</dbReference>
<dbReference type="InterPro" id="IPR037191">
    <property type="entry name" value="VPS9_dom_sf"/>
</dbReference>
<dbReference type="GeneID" id="37026498"/>
<dbReference type="STRING" id="1569628.A0A316V1R9"/>
<dbReference type="PANTHER" id="PTHR14359">
    <property type="entry name" value="HOMO-OLIGOMERIC FLAVIN CONTAINING CYS DECARBOXYLASE FAMILY"/>
    <property type="match status" value="1"/>
</dbReference>
<reference evidence="5 6" key="1">
    <citation type="journal article" date="2018" name="Mol. Biol. Evol.">
        <title>Broad Genomic Sampling Reveals a Smut Pathogenic Ancestry of the Fungal Clade Ustilaginomycotina.</title>
        <authorList>
            <person name="Kijpornyongpan T."/>
            <person name="Mondo S.J."/>
            <person name="Barry K."/>
            <person name="Sandor L."/>
            <person name="Lee J."/>
            <person name="Lipzen A."/>
            <person name="Pangilinan J."/>
            <person name="LaButti K."/>
            <person name="Hainaut M."/>
            <person name="Henrissat B."/>
            <person name="Grigoriev I.V."/>
            <person name="Spatafora J.W."/>
            <person name="Aime M.C."/>
        </authorList>
    </citation>
    <scope>NUCLEOTIDE SEQUENCE [LARGE SCALE GENOMIC DNA]</scope>
    <source>
        <strain evidence="5 6">MCA 5214</strain>
    </source>
</reference>
<dbReference type="Pfam" id="PF02441">
    <property type="entry name" value="Flavoprotein"/>
    <property type="match status" value="1"/>
</dbReference>
<dbReference type="PROSITE" id="PS51205">
    <property type="entry name" value="VPS9"/>
    <property type="match status" value="1"/>
</dbReference>
<dbReference type="GO" id="GO:0004633">
    <property type="term" value="F:phosphopantothenoylcysteine decarboxylase activity"/>
    <property type="evidence" value="ECO:0007669"/>
    <property type="project" value="TreeGrafter"/>
</dbReference>
<feature type="compositionally biased region" description="Low complexity" evidence="3">
    <location>
        <begin position="55"/>
        <end position="65"/>
    </location>
</feature>
<feature type="compositionally biased region" description="Low complexity" evidence="3">
    <location>
        <begin position="817"/>
        <end position="835"/>
    </location>
</feature>
<evidence type="ECO:0000256" key="2">
    <source>
        <dbReference type="ARBA" id="ARBA00038350"/>
    </source>
</evidence>
<dbReference type="RefSeq" id="XP_025365560.1">
    <property type="nucleotide sequence ID" value="XM_025504675.1"/>
</dbReference>
<feature type="region of interest" description="Disordered" evidence="3">
    <location>
        <begin position="960"/>
        <end position="1056"/>
    </location>
</feature>
<sequence>MASQADESKQPGCEDGQTTMEATQSSADTQATTSAGSHLASNDTPAIKLVDSASTIPTTPTTEPPSINFAASSPGTPSQSYSNLSYAPRQSPLVHARRLGSGASTPKQTASDASSVAAKALPAEPVTSSLSPSTDETSSAHAEAAAKARADHRQMMQEVVAKCTDLGLNATTSPGWPLLVKLAEASDGEWKELAELVGEGDATLLLPLSSKPSSVASKGTLGPNSDEPLPAPSLSYAYDHILIGPGPRAALSIGEYNAAGVSSKGFATLSGLRGVIEEDRSSEPSRTKLTIKSFICRRDRGWVSELKNKGARRQLFTSLPPLPKPSCTDYPFPNYTLTNAQDLTLPAAPSPPPLPPRPRAGSSASLAAPGLGLGPSQTSSPSHRPSTSGSSFATLFGGSGREKKQRGPVAAAQAAFQTTASDSAEDVGTTGWDEPAATDTAPRGPRKIHIILIDRPLRRSRALRGMAYSIQARLRAALEREAAVPPSIGEEIGSFASGFYPVIESGSGQGGKAGRKSGGGAAVPTGTARDLLPAIPYTAQPDHLQMSFQSLYSQTQQALEEAHRKVNGWDDDRSVENTVRVQMESIEALLTEEVYDRIFSPPHSTDQQSDENLSSRIAALNVLGLDWDGLGIRIPVGEAGEVVRRGLDAILASCEAELNLLQTQECFAPRRKLDVLVSVHRIVVDGLAKLPAVELKDGNESEAALAATTSTAPEASASVSGWDESPSNPPAAPSGNTTSADLILPLLIRLLIKANPPSLNSHLNFVQRYRSESLLRDGGGETAYCLINFQAAVQFVENARPAELGLEDTVRGGLDPTSSAMGSTTATTDAQASADAHADAGRLSAIELLKNVNAVQPPTDPASPQRPSPQQSIASNAVIGNVAGRMKGLSGVVNSSFSVLGKVIGSGASAGMEAWDRSSKGVEGGMRTLDDIRGLLGRGAATGAAGGEKSSLAAAAALGKGAGGTDYGQEATGDQSGWDAPFTPAPATTSTTTASASAAPKPSLSDRLAGLNRRFASPGSAEQPLPPGVISKDGALPKRPPLMSNAGGSAGTTGSTLGLTRATTTADTAPQPLQPPPAMFNDTVAPSTADLPASLRSPYPPVPRPPTSARPLHVVLASSGSVASIKVPLLAEALLALGHVRVQIVATKPSLHFYEEEGVRALGHDADNADEAAYTVKDLAAENLAASRRGSLDSSGSIQDPAAIPAKRPRCHLWKDEDEWTQWSTVGDPILHIELRRWADIVLVAPCSANTLAKIAGGLPPSFAHFPPRPPRFSSQP</sequence>
<feature type="compositionally biased region" description="Polar residues" evidence="3">
    <location>
        <begin position="69"/>
        <end position="85"/>
    </location>
</feature>
<accession>A0A316V1R9</accession>
<feature type="compositionally biased region" description="Pro residues" evidence="3">
    <location>
        <begin position="348"/>
        <end position="358"/>
    </location>
</feature>
<evidence type="ECO:0000313" key="5">
    <source>
        <dbReference type="EMBL" id="PWN30948.1"/>
    </source>
</evidence>
<dbReference type="SUPFAM" id="SSF52507">
    <property type="entry name" value="Homo-oligomeric flavin-containing Cys decarboxylases, HFCD"/>
    <property type="match status" value="1"/>
</dbReference>
<dbReference type="AlphaFoldDB" id="A0A316V1R9"/>
<feature type="compositionally biased region" description="Low complexity" evidence="3">
    <location>
        <begin position="22"/>
        <end position="37"/>
    </location>
</feature>
<feature type="compositionally biased region" description="Low complexity" evidence="3">
    <location>
        <begin position="704"/>
        <end position="720"/>
    </location>
</feature>
<dbReference type="InterPro" id="IPR003382">
    <property type="entry name" value="Flavoprotein"/>
</dbReference>